<dbReference type="InterPro" id="IPR002731">
    <property type="entry name" value="ATPase_BadF"/>
</dbReference>
<dbReference type="EMBL" id="JBIAZU010000002">
    <property type="protein sequence ID" value="MFF5289600.1"/>
    <property type="molecule type" value="Genomic_DNA"/>
</dbReference>
<name>A0ABW6WAT0_9ACTN</name>
<dbReference type="Gene3D" id="3.30.420.40">
    <property type="match status" value="2"/>
</dbReference>
<evidence type="ECO:0000313" key="3">
    <source>
        <dbReference type="Proteomes" id="UP001602245"/>
    </source>
</evidence>
<dbReference type="GO" id="GO:0016301">
    <property type="term" value="F:kinase activity"/>
    <property type="evidence" value="ECO:0007669"/>
    <property type="project" value="UniProtKB-KW"/>
</dbReference>
<dbReference type="SUPFAM" id="SSF53067">
    <property type="entry name" value="Actin-like ATPase domain"/>
    <property type="match status" value="1"/>
</dbReference>
<comment type="caution">
    <text evidence="2">The sequence shown here is derived from an EMBL/GenBank/DDBJ whole genome shotgun (WGS) entry which is preliminary data.</text>
</comment>
<dbReference type="RefSeq" id="WP_026207066.1">
    <property type="nucleotide sequence ID" value="NZ_JBIAZU010000002.1"/>
</dbReference>
<sequence length="318" mass="32830">MRPDGVAYVGIDVGGGGIRIRAQVHGRRMGVHDQGPVPRAGGRIDAPALGARIGGLVAGMDPGLTADRVAVGLTGMPGLLERPAELAGHLHRRIASRTVIIAGDSLTTHLGALRGRAGCVVAAGTGVIVLGTDHAATWNRVDGWGHLLGDEGSGAWIGARGLRAALRHHDGRDEASAALHHRLRQRFGTVDDALHAIYGSAAPAHELAAFAPDVAAAAHDGDPVARQIWRRAGAHLAAAAQAAGHGLPPEYSWGGRLFDAGELLLDAFRDDLARRVPGARLSPPSGQAADGALLLAQRGLPPDRPTRAPYAVEFPPIG</sequence>
<dbReference type="PANTHER" id="PTHR43190:SF3">
    <property type="entry name" value="N-ACETYL-D-GLUCOSAMINE KINASE"/>
    <property type="match status" value="1"/>
</dbReference>
<accession>A0ABW6WAT0</accession>
<dbReference type="InterPro" id="IPR052519">
    <property type="entry name" value="Euk-type_GlcNAc_Kinase"/>
</dbReference>
<dbReference type="PANTHER" id="PTHR43190">
    <property type="entry name" value="N-ACETYL-D-GLUCOSAMINE KINASE"/>
    <property type="match status" value="1"/>
</dbReference>
<gene>
    <name evidence="2" type="ORF">ACFY35_09185</name>
</gene>
<feature type="domain" description="ATPase BadF/BadG/BcrA/BcrD type" evidence="1">
    <location>
        <begin position="69"/>
        <end position="295"/>
    </location>
</feature>
<organism evidence="2 3">
    <name type="scientific">Paractinoplanes globisporus</name>
    <dbReference type="NCBI Taxonomy" id="113565"/>
    <lineage>
        <taxon>Bacteria</taxon>
        <taxon>Bacillati</taxon>
        <taxon>Actinomycetota</taxon>
        <taxon>Actinomycetes</taxon>
        <taxon>Micromonosporales</taxon>
        <taxon>Micromonosporaceae</taxon>
        <taxon>Paractinoplanes</taxon>
    </lineage>
</organism>
<proteinExistence type="predicted"/>
<dbReference type="InterPro" id="IPR043129">
    <property type="entry name" value="ATPase_NBD"/>
</dbReference>
<keyword evidence="3" id="KW-1185">Reference proteome</keyword>
<evidence type="ECO:0000259" key="1">
    <source>
        <dbReference type="Pfam" id="PF01869"/>
    </source>
</evidence>
<dbReference type="Pfam" id="PF01869">
    <property type="entry name" value="BcrAD_BadFG"/>
    <property type="match status" value="1"/>
</dbReference>
<keyword evidence="2" id="KW-0808">Transferase</keyword>
<dbReference type="Proteomes" id="UP001602245">
    <property type="component" value="Unassembled WGS sequence"/>
</dbReference>
<protein>
    <submittedName>
        <fullName evidence="2">N-acetylglucosamine kinase</fullName>
    </submittedName>
</protein>
<keyword evidence="2" id="KW-0418">Kinase</keyword>
<evidence type="ECO:0000313" key="2">
    <source>
        <dbReference type="EMBL" id="MFF5289600.1"/>
    </source>
</evidence>
<reference evidence="2 3" key="1">
    <citation type="submission" date="2024-10" db="EMBL/GenBank/DDBJ databases">
        <title>The Natural Products Discovery Center: Release of the First 8490 Sequenced Strains for Exploring Actinobacteria Biosynthetic Diversity.</title>
        <authorList>
            <person name="Kalkreuter E."/>
            <person name="Kautsar S.A."/>
            <person name="Yang D."/>
            <person name="Bader C.D."/>
            <person name="Teijaro C.N."/>
            <person name="Fluegel L."/>
            <person name="Davis C.M."/>
            <person name="Simpson J.R."/>
            <person name="Lauterbach L."/>
            <person name="Steele A.D."/>
            <person name="Gui C."/>
            <person name="Meng S."/>
            <person name="Li G."/>
            <person name="Viehrig K."/>
            <person name="Ye F."/>
            <person name="Su P."/>
            <person name="Kiefer A.F."/>
            <person name="Nichols A."/>
            <person name="Cepeda A.J."/>
            <person name="Yan W."/>
            <person name="Fan B."/>
            <person name="Jiang Y."/>
            <person name="Adhikari A."/>
            <person name="Zheng C.-J."/>
            <person name="Schuster L."/>
            <person name="Cowan T.M."/>
            <person name="Smanski M.J."/>
            <person name="Chevrette M.G."/>
            <person name="De Carvalho L.P.S."/>
            <person name="Shen B."/>
        </authorList>
    </citation>
    <scope>NUCLEOTIDE SEQUENCE [LARGE SCALE GENOMIC DNA]</scope>
    <source>
        <strain evidence="2 3">NPDC000087</strain>
    </source>
</reference>